<dbReference type="Proteomes" id="UP000031970">
    <property type="component" value="Unassembled WGS sequence"/>
</dbReference>
<dbReference type="EMBL" id="JSXS01000008">
    <property type="protein sequence ID" value="KIL33759.1"/>
    <property type="molecule type" value="Genomic_DNA"/>
</dbReference>
<proteinExistence type="predicted"/>
<evidence type="ECO:0000313" key="2">
    <source>
        <dbReference type="Proteomes" id="UP000031970"/>
    </source>
</evidence>
<name>A0ABD4A0I0_BACIU</name>
<evidence type="ECO:0000313" key="1">
    <source>
        <dbReference type="EMBL" id="KIL33759.1"/>
    </source>
</evidence>
<gene>
    <name evidence="1" type="ORF">B4067_1136</name>
</gene>
<reference evidence="1 2" key="1">
    <citation type="submission" date="2014-11" db="EMBL/GenBank/DDBJ databases">
        <title>Draft Genome Sequences of Nine Bacillus subtilis Strains that Form Spores with High Heat-Resistance.</title>
        <authorList>
            <person name="Krawcyk A.O."/>
            <person name="Berendsen E.M."/>
            <person name="de Jong A."/>
            <person name="Holsappel S."/>
            <person name="Eijlander R.T."/>
            <person name="Wells-Bennik M."/>
            <person name="Kuipers O.P."/>
        </authorList>
    </citation>
    <scope>NUCLEOTIDE SEQUENCE [LARGE SCALE GENOMIC DNA]</scope>
    <source>
        <strain evidence="1 2">B4067</strain>
    </source>
</reference>
<sequence length="49" mass="5942">MYQLMPLFYMKRVPLSLDNLRSGPFHVKRNNGLQTARYDLLLKRYDRIV</sequence>
<accession>A0ABD4A0I0</accession>
<comment type="caution">
    <text evidence="1">The sequence shown here is derived from an EMBL/GenBank/DDBJ whole genome shotgun (WGS) entry which is preliminary data.</text>
</comment>
<dbReference type="AlphaFoldDB" id="A0ABD4A0I0"/>
<organism evidence="1 2">
    <name type="scientific">Bacillus subtilis subsp. subtilis</name>
    <dbReference type="NCBI Taxonomy" id="135461"/>
    <lineage>
        <taxon>Bacteria</taxon>
        <taxon>Bacillati</taxon>
        <taxon>Bacillota</taxon>
        <taxon>Bacilli</taxon>
        <taxon>Bacillales</taxon>
        <taxon>Bacillaceae</taxon>
        <taxon>Bacillus</taxon>
    </lineage>
</organism>
<protein>
    <submittedName>
        <fullName evidence="1">Uncharacterized protein</fullName>
    </submittedName>
</protein>